<name>A0A7G9GFU0_9FIRM</name>
<dbReference type="GO" id="GO:0022900">
    <property type="term" value="P:electron transport chain"/>
    <property type="evidence" value="ECO:0007669"/>
    <property type="project" value="UniProtKB-UniRule"/>
</dbReference>
<keyword evidence="2 6" id="KW-0597">Phosphoprotein</keyword>
<dbReference type="Pfam" id="PF04205">
    <property type="entry name" value="FMN_bind"/>
    <property type="match status" value="1"/>
</dbReference>
<dbReference type="EC" id="7.-.-.-" evidence="6"/>
<dbReference type="InterPro" id="IPR010209">
    <property type="entry name" value="Ion_transpt_RnfG/RsxG"/>
</dbReference>
<comment type="subunit">
    <text evidence="6">The complex is composed of six subunits: RnfA, RnfB, RnfC, RnfD, RnfE and RnfG.</text>
</comment>
<dbReference type="GO" id="GO:0010181">
    <property type="term" value="F:FMN binding"/>
    <property type="evidence" value="ECO:0007669"/>
    <property type="project" value="InterPro"/>
</dbReference>
<dbReference type="EMBL" id="CP060635">
    <property type="protein sequence ID" value="QNM09672.1"/>
    <property type="molecule type" value="Genomic_DNA"/>
</dbReference>
<dbReference type="SMART" id="SM00900">
    <property type="entry name" value="FMN_bind"/>
    <property type="match status" value="1"/>
</dbReference>
<dbReference type="GO" id="GO:0009055">
    <property type="term" value="F:electron transfer activity"/>
    <property type="evidence" value="ECO:0007669"/>
    <property type="project" value="InterPro"/>
</dbReference>
<organism evidence="8 9">
    <name type="scientific">Wansuia hejianensis</name>
    <dbReference type="NCBI Taxonomy" id="2763667"/>
    <lineage>
        <taxon>Bacteria</taxon>
        <taxon>Bacillati</taxon>
        <taxon>Bacillota</taxon>
        <taxon>Clostridia</taxon>
        <taxon>Lachnospirales</taxon>
        <taxon>Lachnospiraceae</taxon>
        <taxon>Wansuia</taxon>
    </lineage>
</organism>
<evidence type="ECO:0000256" key="6">
    <source>
        <dbReference type="HAMAP-Rule" id="MF_00479"/>
    </source>
</evidence>
<keyword evidence="6" id="KW-0812">Transmembrane</keyword>
<gene>
    <name evidence="6" type="primary">rnfG</name>
    <name evidence="8" type="ORF">H9Q79_05120</name>
</gene>
<keyword evidence="1 6" id="KW-0813">Transport</keyword>
<keyword evidence="5 6" id="KW-0249">Electron transport</keyword>
<dbReference type="HAMAP" id="MF_00479">
    <property type="entry name" value="RsxG_RnfG"/>
    <property type="match status" value="1"/>
</dbReference>
<comment type="cofactor">
    <cofactor evidence="6">
        <name>FMN</name>
        <dbReference type="ChEBI" id="CHEBI:58210"/>
    </cofactor>
</comment>
<keyword evidence="6" id="KW-1278">Translocase</keyword>
<sequence length="206" mass="21517">MNKIVKNTLSLTLITVVLGVVLGLVHSVTAEPIARQEEQKKQEACADVFEDAQTFEAVELETSGLEEKFTSALADAGLEEEHIDELYNALDGSGNTLGYVFTVTTGEGYGGDIQFTLGVAADGTMQGISFLSISETAGLGMRANTDDFKSQFAGKNVESIAYSKTGATADNEIDALSGATVTTNAVTNGVNAGLCAFRILTEGGQS</sequence>
<dbReference type="InterPro" id="IPR007329">
    <property type="entry name" value="FMN-bd"/>
</dbReference>
<dbReference type="AlphaFoldDB" id="A0A7G9GFU0"/>
<evidence type="ECO:0000313" key="8">
    <source>
        <dbReference type="EMBL" id="QNM09672.1"/>
    </source>
</evidence>
<dbReference type="Proteomes" id="UP000515860">
    <property type="component" value="Chromosome"/>
</dbReference>
<keyword evidence="6" id="KW-0472">Membrane</keyword>
<evidence type="ECO:0000256" key="3">
    <source>
        <dbReference type="ARBA" id="ARBA00022630"/>
    </source>
</evidence>
<keyword evidence="6" id="KW-1133">Transmembrane helix</keyword>
<keyword evidence="6" id="KW-1003">Cell membrane</keyword>
<dbReference type="PANTHER" id="PTHR36118">
    <property type="entry name" value="ION-TRANSLOCATING OXIDOREDUCTASE COMPLEX SUBUNIT G"/>
    <property type="match status" value="1"/>
</dbReference>
<keyword evidence="9" id="KW-1185">Reference proteome</keyword>
<evidence type="ECO:0000313" key="9">
    <source>
        <dbReference type="Proteomes" id="UP000515860"/>
    </source>
</evidence>
<dbReference type="PIRSF" id="PIRSF006091">
    <property type="entry name" value="E_trnsport_RnfG"/>
    <property type="match status" value="1"/>
</dbReference>
<evidence type="ECO:0000259" key="7">
    <source>
        <dbReference type="SMART" id="SM00900"/>
    </source>
</evidence>
<keyword evidence="3 6" id="KW-0285">Flavoprotein</keyword>
<evidence type="ECO:0000256" key="2">
    <source>
        <dbReference type="ARBA" id="ARBA00022553"/>
    </source>
</evidence>
<evidence type="ECO:0000256" key="1">
    <source>
        <dbReference type="ARBA" id="ARBA00022448"/>
    </source>
</evidence>
<protein>
    <recommendedName>
        <fullName evidence="6">Ion-translocating oxidoreductase complex subunit G</fullName>
        <ecNumber evidence="6">7.-.-.-</ecNumber>
    </recommendedName>
    <alternativeName>
        <fullName evidence="6">Rnf electron transport complex subunit G</fullName>
    </alternativeName>
</protein>
<keyword evidence="4 6" id="KW-0288">FMN</keyword>
<comment type="similarity">
    <text evidence="6">Belongs to the RnfG family.</text>
</comment>
<feature type="domain" description="FMN-binding" evidence="7">
    <location>
        <begin position="108"/>
        <end position="197"/>
    </location>
</feature>
<dbReference type="RefSeq" id="WP_118643735.1">
    <property type="nucleotide sequence ID" value="NZ_CP060635.1"/>
</dbReference>
<feature type="modified residue" description="FMN phosphoryl threonine" evidence="6">
    <location>
        <position position="180"/>
    </location>
</feature>
<reference evidence="8 9" key="1">
    <citation type="submission" date="2020-08" db="EMBL/GenBank/DDBJ databases">
        <authorList>
            <person name="Liu C."/>
            <person name="Sun Q."/>
        </authorList>
    </citation>
    <scope>NUCLEOTIDE SEQUENCE [LARGE SCALE GENOMIC DNA]</scope>
    <source>
        <strain evidence="8 9">NSJ-29</strain>
    </source>
</reference>
<accession>A0A7G9GFU0</accession>
<proteinExistence type="inferred from homology"/>
<comment type="function">
    <text evidence="6">Part of a membrane-bound complex that couples electron transfer with translocation of ions across the membrane.</text>
</comment>
<dbReference type="GO" id="GO:0005886">
    <property type="term" value="C:plasma membrane"/>
    <property type="evidence" value="ECO:0007669"/>
    <property type="project" value="UniProtKB-SubCell"/>
</dbReference>
<evidence type="ECO:0000256" key="4">
    <source>
        <dbReference type="ARBA" id="ARBA00022643"/>
    </source>
</evidence>
<comment type="subcellular location">
    <subcellularLocation>
        <location evidence="6">Cell membrane</location>
        <topology evidence="6">Single-pass membrane protein</topology>
    </subcellularLocation>
</comment>
<dbReference type="KEGG" id="whj:H9Q79_05120"/>
<evidence type="ECO:0000256" key="5">
    <source>
        <dbReference type="ARBA" id="ARBA00022982"/>
    </source>
</evidence>
<dbReference type="PANTHER" id="PTHR36118:SF1">
    <property type="entry name" value="ION-TRANSLOCATING OXIDOREDUCTASE COMPLEX SUBUNIT G"/>
    <property type="match status" value="1"/>
</dbReference>
<dbReference type="NCBIfam" id="TIGR01947">
    <property type="entry name" value="rnfG"/>
    <property type="match status" value="1"/>
</dbReference>